<dbReference type="PANTHER" id="PTHR30055">
    <property type="entry name" value="HTH-TYPE TRANSCRIPTIONAL REGULATOR RUTR"/>
    <property type="match status" value="1"/>
</dbReference>
<dbReference type="InterPro" id="IPR036271">
    <property type="entry name" value="Tet_transcr_reg_TetR-rel_C_sf"/>
</dbReference>
<evidence type="ECO:0000259" key="5">
    <source>
        <dbReference type="PROSITE" id="PS50977"/>
    </source>
</evidence>
<evidence type="ECO:0000256" key="2">
    <source>
        <dbReference type="ARBA" id="ARBA00023125"/>
    </source>
</evidence>
<dbReference type="SUPFAM" id="SSF48498">
    <property type="entry name" value="Tetracyclin repressor-like, C-terminal domain"/>
    <property type="match status" value="1"/>
</dbReference>
<dbReference type="RefSeq" id="WP_380634741.1">
    <property type="nucleotide sequence ID" value="NZ_JBHSQO010000007.1"/>
</dbReference>
<dbReference type="InterPro" id="IPR009057">
    <property type="entry name" value="Homeodomain-like_sf"/>
</dbReference>
<evidence type="ECO:0000256" key="3">
    <source>
        <dbReference type="ARBA" id="ARBA00023163"/>
    </source>
</evidence>
<dbReference type="Pfam" id="PF13305">
    <property type="entry name" value="TetR_C_33"/>
    <property type="match status" value="1"/>
</dbReference>
<sequence>MPRPKTHDDALRVRLLHRAGELLSAEGPGALSLRRLAADVNTSTTAVYSLFGGKSALLNALYDEAFRRFGERIAEVPETEDPVEDIVRMGLVYRESALADPQFYLVMFGRAVPSFEPAEESREAARRTFLPVVRNVGRAVRAGLFAEVPHEDAALALWGLAHGLVSLEINGNLPPGVEVAPMYERAVRAQADGWRGRSRDR</sequence>
<keyword evidence="3" id="KW-0804">Transcription</keyword>
<dbReference type="PANTHER" id="PTHR30055:SF212">
    <property type="entry name" value="TETR-FAMILY FAMILY TRANSCRIPTIONAL REGULATOR"/>
    <property type="match status" value="1"/>
</dbReference>
<feature type="domain" description="HTH tetR-type" evidence="5">
    <location>
        <begin position="9"/>
        <end position="69"/>
    </location>
</feature>
<dbReference type="PROSITE" id="PS50977">
    <property type="entry name" value="HTH_TETR_2"/>
    <property type="match status" value="1"/>
</dbReference>
<evidence type="ECO:0000256" key="1">
    <source>
        <dbReference type="ARBA" id="ARBA00023015"/>
    </source>
</evidence>
<accession>A0ABW1P1Y7</accession>
<keyword evidence="1" id="KW-0805">Transcription regulation</keyword>
<organism evidence="6 7">
    <name type="scientific">Saccharothrix lopnurensis</name>
    <dbReference type="NCBI Taxonomy" id="1670621"/>
    <lineage>
        <taxon>Bacteria</taxon>
        <taxon>Bacillati</taxon>
        <taxon>Actinomycetota</taxon>
        <taxon>Actinomycetes</taxon>
        <taxon>Pseudonocardiales</taxon>
        <taxon>Pseudonocardiaceae</taxon>
        <taxon>Saccharothrix</taxon>
    </lineage>
</organism>
<feature type="DNA-binding region" description="H-T-H motif" evidence="4">
    <location>
        <begin position="32"/>
        <end position="51"/>
    </location>
</feature>
<proteinExistence type="predicted"/>
<dbReference type="InterPro" id="IPR050109">
    <property type="entry name" value="HTH-type_TetR-like_transc_reg"/>
</dbReference>
<dbReference type="Proteomes" id="UP001596220">
    <property type="component" value="Unassembled WGS sequence"/>
</dbReference>
<keyword evidence="2 4" id="KW-0238">DNA-binding</keyword>
<reference evidence="7" key="1">
    <citation type="journal article" date="2019" name="Int. J. Syst. Evol. Microbiol.">
        <title>The Global Catalogue of Microorganisms (GCM) 10K type strain sequencing project: providing services to taxonomists for standard genome sequencing and annotation.</title>
        <authorList>
            <consortium name="The Broad Institute Genomics Platform"/>
            <consortium name="The Broad Institute Genome Sequencing Center for Infectious Disease"/>
            <person name="Wu L."/>
            <person name="Ma J."/>
        </authorList>
    </citation>
    <scope>NUCLEOTIDE SEQUENCE [LARGE SCALE GENOMIC DNA]</scope>
    <source>
        <strain evidence="7">CGMCC 4.7246</strain>
    </source>
</reference>
<dbReference type="InterPro" id="IPR001647">
    <property type="entry name" value="HTH_TetR"/>
</dbReference>
<evidence type="ECO:0000313" key="6">
    <source>
        <dbReference type="EMBL" id="MFC6089506.1"/>
    </source>
</evidence>
<gene>
    <name evidence="6" type="ORF">ACFP3R_09515</name>
</gene>
<evidence type="ECO:0000256" key="4">
    <source>
        <dbReference type="PROSITE-ProRule" id="PRU00335"/>
    </source>
</evidence>
<dbReference type="Pfam" id="PF00440">
    <property type="entry name" value="TetR_N"/>
    <property type="match status" value="1"/>
</dbReference>
<dbReference type="InterPro" id="IPR025996">
    <property type="entry name" value="MT1864/Rv1816-like_C"/>
</dbReference>
<comment type="caution">
    <text evidence="6">The sequence shown here is derived from an EMBL/GenBank/DDBJ whole genome shotgun (WGS) entry which is preliminary data.</text>
</comment>
<dbReference type="Gene3D" id="1.10.357.10">
    <property type="entry name" value="Tetracycline Repressor, domain 2"/>
    <property type="match status" value="1"/>
</dbReference>
<evidence type="ECO:0000313" key="7">
    <source>
        <dbReference type="Proteomes" id="UP001596220"/>
    </source>
</evidence>
<keyword evidence="7" id="KW-1185">Reference proteome</keyword>
<dbReference type="SUPFAM" id="SSF46689">
    <property type="entry name" value="Homeodomain-like"/>
    <property type="match status" value="1"/>
</dbReference>
<name>A0ABW1P1Y7_9PSEU</name>
<protein>
    <submittedName>
        <fullName evidence="6">TetR/AcrR family transcriptional regulator</fullName>
    </submittedName>
</protein>
<dbReference type="EMBL" id="JBHSQO010000007">
    <property type="protein sequence ID" value="MFC6089506.1"/>
    <property type="molecule type" value="Genomic_DNA"/>
</dbReference>